<feature type="domain" description="RING-type" evidence="3">
    <location>
        <begin position="13"/>
        <end position="57"/>
    </location>
</feature>
<dbReference type="GO" id="GO:0019789">
    <property type="term" value="F:SUMO transferase activity"/>
    <property type="evidence" value="ECO:0007669"/>
    <property type="project" value="InterPro"/>
</dbReference>
<name>A0A0A8KZK6_9SACH</name>
<dbReference type="PANTHER" id="PTHR22663">
    <property type="entry name" value="RING FINGER PROTEIN NARYA-RELATED"/>
    <property type="match status" value="1"/>
</dbReference>
<dbReference type="PANTHER" id="PTHR22663:SF17">
    <property type="entry name" value="RING FINGER PROTEIN NARYA-RELATED"/>
    <property type="match status" value="1"/>
</dbReference>
<dbReference type="EMBL" id="CCBQ010000012">
    <property type="protein sequence ID" value="CDO92165.1"/>
    <property type="molecule type" value="Genomic_DNA"/>
</dbReference>
<feature type="region of interest" description="Disordered" evidence="2">
    <location>
        <begin position="168"/>
        <end position="206"/>
    </location>
</feature>
<evidence type="ECO:0000259" key="3">
    <source>
        <dbReference type="Pfam" id="PF14634"/>
    </source>
</evidence>
<dbReference type="GO" id="GO:0007129">
    <property type="term" value="P:homologous chromosome pairing at meiosis"/>
    <property type="evidence" value="ECO:0007669"/>
    <property type="project" value="TreeGrafter"/>
</dbReference>
<dbReference type="GO" id="GO:0000795">
    <property type="term" value="C:synaptonemal complex"/>
    <property type="evidence" value="ECO:0007669"/>
    <property type="project" value="InterPro"/>
</dbReference>
<organism evidence="4 5">
    <name type="scientific">Kluyveromyces dobzhanskii CBS 2104</name>
    <dbReference type="NCBI Taxonomy" id="1427455"/>
    <lineage>
        <taxon>Eukaryota</taxon>
        <taxon>Fungi</taxon>
        <taxon>Dikarya</taxon>
        <taxon>Ascomycota</taxon>
        <taxon>Saccharomycotina</taxon>
        <taxon>Saccharomycetes</taxon>
        <taxon>Saccharomycetales</taxon>
        <taxon>Saccharomycetaceae</taxon>
        <taxon>Kluyveromyces</taxon>
    </lineage>
</organism>
<dbReference type="OrthoDB" id="2535391at2759"/>
<evidence type="ECO:0000313" key="5">
    <source>
        <dbReference type="Proteomes" id="UP000031516"/>
    </source>
</evidence>
<dbReference type="Pfam" id="PF14634">
    <property type="entry name" value="zf-RING_5"/>
    <property type="match status" value="1"/>
</dbReference>
<feature type="region of interest" description="Disordered" evidence="2">
    <location>
        <begin position="223"/>
        <end position="254"/>
    </location>
</feature>
<comment type="caution">
    <text evidence="4">The sequence shown here is derived from an EMBL/GenBank/DDBJ whole genome shotgun (WGS) entry which is preliminary data.</text>
</comment>
<protein>
    <submittedName>
        <fullName evidence="4">WGS project CCBQ000000000 data, contig 00016</fullName>
    </submittedName>
</protein>
<keyword evidence="1" id="KW-0469">Meiosis</keyword>
<gene>
    <name evidence="4" type="ORF">KLDO_g488</name>
</gene>
<dbReference type="GO" id="GO:0007131">
    <property type="term" value="P:reciprocal meiotic recombination"/>
    <property type="evidence" value="ECO:0007669"/>
    <property type="project" value="InterPro"/>
</dbReference>
<dbReference type="GO" id="GO:0016925">
    <property type="term" value="P:protein sumoylation"/>
    <property type="evidence" value="ECO:0007669"/>
    <property type="project" value="TreeGrafter"/>
</dbReference>
<reference evidence="4 5" key="1">
    <citation type="submission" date="2014-03" db="EMBL/GenBank/DDBJ databases">
        <title>The genome of Kluyveromyces dobzhanskii.</title>
        <authorList>
            <person name="Nystedt B."/>
            <person name="Astrom S."/>
        </authorList>
    </citation>
    <scope>NUCLEOTIDE SEQUENCE [LARGE SCALE GENOMIC DNA]</scope>
    <source>
        <strain evidence="4 5">CBS 2104</strain>
    </source>
</reference>
<evidence type="ECO:0000313" key="4">
    <source>
        <dbReference type="EMBL" id="CDO92165.1"/>
    </source>
</evidence>
<evidence type="ECO:0000256" key="2">
    <source>
        <dbReference type="SAM" id="MobiDB-lite"/>
    </source>
</evidence>
<keyword evidence="5" id="KW-1185">Reference proteome</keyword>
<evidence type="ECO:0000256" key="1">
    <source>
        <dbReference type="ARBA" id="ARBA00023254"/>
    </source>
</evidence>
<dbReference type="InterPro" id="IPR001841">
    <property type="entry name" value="Znf_RING"/>
</dbReference>
<feature type="compositionally biased region" description="Polar residues" evidence="2">
    <location>
        <begin position="168"/>
        <end position="185"/>
    </location>
</feature>
<proteinExistence type="predicted"/>
<dbReference type="InterPro" id="IPR042123">
    <property type="entry name" value="Zip3/RNF212-like"/>
</dbReference>
<accession>A0A0A8KZK6</accession>
<sequence length="302" mass="33898">MSPPVDLNQVWVNCSKCHKPYGDVQGARNGKFWLTSCAHILCDGHYHEGIVVCPVCGMDRISVLPLDGDSSKLPAEVQSFFKPFVSQLEPLYTVANFQWESMVHVCEYYQQMCLKLQHKCNRQRELLFRAKDELDKFTALKNELRSKDSSGDSKVASVTPDIKSFFSTKNATQRESQESFVSKLQNTHRLKQSRTNPDESNGSSDISNVLAESTTLNRMTPIIVSNSPTTPISFKNGTLDRSGTRSNSRQGITKQLPSALERLKLRRSSTSTISSRGILSYMRINSSQTTSGFNSRINQSKK</sequence>
<feature type="compositionally biased region" description="Polar residues" evidence="2">
    <location>
        <begin position="193"/>
        <end position="206"/>
    </location>
</feature>
<dbReference type="AlphaFoldDB" id="A0A0A8KZK6"/>
<dbReference type="Proteomes" id="UP000031516">
    <property type="component" value="Unassembled WGS sequence"/>
</dbReference>